<name>A0A4R0I3Q1_9ACTN</name>
<keyword evidence="2" id="KW-1185">Reference proteome</keyword>
<sequence length="157" mass="16280">MLFGLSVLALVAAAVVVTVLLVRPNEPAPVPLPQPESFAVTGAIVVEADILTSAQEVGGACVPEDGYDDIHAGTQVTVKDATAKVVALGKLQAGTVAELYGEDALPALLGFASKCTFSFTVTDVPGGQEIYSVEVSHRGDVRFSREQLNEELALTLG</sequence>
<protein>
    <submittedName>
        <fullName evidence="1">Uncharacterized protein</fullName>
    </submittedName>
</protein>
<dbReference type="OrthoDB" id="4412616at2"/>
<accession>A0A4R0I3Q1</accession>
<evidence type="ECO:0000313" key="2">
    <source>
        <dbReference type="Proteomes" id="UP000292695"/>
    </source>
</evidence>
<dbReference type="AlphaFoldDB" id="A0A4R0I3Q1"/>
<reference evidence="1 2" key="1">
    <citation type="submission" date="2019-02" db="EMBL/GenBank/DDBJ databases">
        <title>Kribbella capetownensis sp. nov. and Kribbella speibonae sp. nov., isolated from soil.</title>
        <authorList>
            <person name="Curtis S.M."/>
            <person name="Norton I."/>
            <person name="Everest G.J."/>
            <person name="Meyers P.R."/>
        </authorList>
    </citation>
    <scope>NUCLEOTIDE SEQUENCE [LARGE SCALE GENOMIC DNA]</scope>
    <source>
        <strain evidence="1 2">DSM 27082</strain>
    </source>
</reference>
<dbReference type="Proteomes" id="UP000292695">
    <property type="component" value="Unassembled WGS sequence"/>
</dbReference>
<organism evidence="1 2">
    <name type="scientific">Kribbella sindirgiensis</name>
    <dbReference type="NCBI Taxonomy" id="1124744"/>
    <lineage>
        <taxon>Bacteria</taxon>
        <taxon>Bacillati</taxon>
        <taxon>Actinomycetota</taxon>
        <taxon>Actinomycetes</taxon>
        <taxon>Propionibacteriales</taxon>
        <taxon>Kribbellaceae</taxon>
        <taxon>Kribbella</taxon>
    </lineage>
</organism>
<comment type="caution">
    <text evidence="1">The sequence shown here is derived from an EMBL/GenBank/DDBJ whole genome shotgun (WGS) entry which is preliminary data.</text>
</comment>
<proteinExistence type="predicted"/>
<gene>
    <name evidence="1" type="ORF">E0H50_35855</name>
</gene>
<evidence type="ECO:0000313" key="1">
    <source>
        <dbReference type="EMBL" id="TCC21653.1"/>
    </source>
</evidence>
<dbReference type="EMBL" id="SJKA01000019">
    <property type="protein sequence ID" value="TCC21653.1"/>
    <property type="molecule type" value="Genomic_DNA"/>
</dbReference>
<dbReference type="RefSeq" id="WP_131295454.1">
    <property type="nucleotide sequence ID" value="NZ_SJKA01000019.1"/>
</dbReference>